<reference evidence="3" key="1">
    <citation type="submission" date="2016-10" db="EMBL/GenBank/DDBJ databases">
        <authorList>
            <person name="Varghese N."/>
            <person name="Submissions S."/>
        </authorList>
    </citation>
    <scope>NUCLEOTIDE SEQUENCE [LARGE SCALE GENOMIC DNA]</scope>
    <source>
        <strain evidence="3">CGMCC 1.4250</strain>
    </source>
</reference>
<evidence type="ECO:0000313" key="3">
    <source>
        <dbReference type="Proteomes" id="UP000198565"/>
    </source>
</evidence>
<gene>
    <name evidence="2" type="ORF">SAMN04487943_101337</name>
</gene>
<name>A0A1I4HBM9_9BACI</name>
<evidence type="ECO:0000313" key="2">
    <source>
        <dbReference type="EMBL" id="SFL39565.1"/>
    </source>
</evidence>
<proteinExistence type="predicted"/>
<sequence length="127" mass="14771">MREIKVRGYAIEEMIGSQWMYGTGIFVRTFTDEFAKLAGKKHEYFIFMDSGWMEVHGESIGQYTGLTDKNGKEIYEGDFVIVDNTWGDVVRYHQGCFMVDDDVLGAIHSFSEVQRNIYENPKLLEYE</sequence>
<evidence type="ECO:0000259" key="1">
    <source>
        <dbReference type="Pfam" id="PF09643"/>
    </source>
</evidence>
<dbReference type="STRING" id="334253.SAMN04487943_101337"/>
<dbReference type="SUPFAM" id="SSF159006">
    <property type="entry name" value="YopX-like"/>
    <property type="match status" value="1"/>
</dbReference>
<dbReference type="Gene3D" id="2.30.30.290">
    <property type="entry name" value="YopX-like domains"/>
    <property type="match status" value="1"/>
</dbReference>
<dbReference type="OrthoDB" id="1809393at2"/>
<protein>
    <submittedName>
        <fullName evidence="2">Phage uncharacterized protein TIGR01671</fullName>
    </submittedName>
</protein>
<accession>A0A1I4HBM9</accession>
<feature type="domain" description="YopX protein" evidence="1">
    <location>
        <begin position="43"/>
        <end position="125"/>
    </location>
</feature>
<keyword evidence="3" id="KW-1185">Reference proteome</keyword>
<organism evidence="2 3">
    <name type="scientific">Gracilibacillus orientalis</name>
    <dbReference type="NCBI Taxonomy" id="334253"/>
    <lineage>
        <taxon>Bacteria</taxon>
        <taxon>Bacillati</taxon>
        <taxon>Bacillota</taxon>
        <taxon>Bacilli</taxon>
        <taxon>Bacillales</taxon>
        <taxon>Bacillaceae</taxon>
        <taxon>Gracilibacillus</taxon>
    </lineage>
</organism>
<dbReference type="InterPro" id="IPR023385">
    <property type="entry name" value="YopX-like_C"/>
</dbReference>
<dbReference type="Pfam" id="PF09643">
    <property type="entry name" value="YopX"/>
    <property type="match status" value="1"/>
</dbReference>
<dbReference type="RefSeq" id="WP_091480212.1">
    <property type="nucleotide sequence ID" value="NZ_FOTR01000001.1"/>
</dbReference>
<dbReference type="EMBL" id="FOTR01000001">
    <property type="protein sequence ID" value="SFL39565.1"/>
    <property type="molecule type" value="Genomic_DNA"/>
</dbReference>
<dbReference type="AlphaFoldDB" id="A0A1I4HBM9"/>
<dbReference type="Proteomes" id="UP000198565">
    <property type="component" value="Unassembled WGS sequence"/>
</dbReference>
<dbReference type="InterPro" id="IPR019096">
    <property type="entry name" value="YopX_protein"/>
</dbReference>